<proteinExistence type="predicted"/>
<gene>
    <name evidence="2" type="ORF">CROS1312_LOCUS1141</name>
</gene>
<dbReference type="InterPro" id="IPR005645">
    <property type="entry name" value="FSH-like_dom"/>
</dbReference>
<reference evidence="2" key="1">
    <citation type="submission" date="2021-01" db="EMBL/GenBank/DDBJ databases">
        <authorList>
            <person name="Corre E."/>
            <person name="Pelletier E."/>
            <person name="Niang G."/>
            <person name="Scheremetjew M."/>
            <person name="Finn R."/>
            <person name="Kale V."/>
            <person name="Holt S."/>
            <person name="Cochrane G."/>
            <person name="Meng A."/>
            <person name="Brown T."/>
            <person name="Cohen L."/>
        </authorList>
    </citation>
    <scope>NUCLEOTIDE SEQUENCE</scope>
    <source>
        <strain evidence="2">RCC2335</strain>
    </source>
</reference>
<dbReference type="Pfam" id="PF03959">
    <property type="entry name" value="FSH1"/>
    <property type="match status" value="1"/>
</dbReference>
<dbReference type="SUPFAM" id="SSF53474">
    <property type="entry name" value="alpha/beta-Hydrolases"/>
    <property type="match status" value="1"/>
</dbReference>
<organism evidence="2">
    <name type="scientific">Chloropicon roscoffensis</name>
    <dbReference type="NCBI Taxonomy" id="1461544"/>
    <lineage>
        <taxon>Eukaryota</taxon>
        <taxon>Viridiplantae</taxon>
        <taxon>Chlorophyta</taxon>
        <taxon>Chloropicophyceae</taxon>
        <taxon>Chloropicales</taxon>
        <taxon>Chloropicaceae</taxon>
        <taxon>Chloropicon</taxon>
    </lineage>
</organism>
<dbReference type="EMBL" id="HBHM01001466">
    <property type="protein sequence ID" value="CAD9721873.1"/>
    <property type="molecule type" value="Transcribed_RNA"/>
</dbReference>
<sequence length="219" mass="23291">MPDPVLVRRNCKALLLHGRGGNGPSFSSRLRQSHLGERIGLREENVVSPSGSVGLSHEGNAEGRAWWEFPEGATRSYEADEWIRSDEAIEIAATAGADCELCIGFSQGAMLLAVLIAQGRLPRCRVAVIAGAGWPRPFASELEAYKGRGGRPVGGSAVNPSILHVTSAADLINPKSQALEVHGLLGGDVLEHARGHSVPLQEGEDTDALAQYVNLRLCD</sequence>
<evidence type="ECO:0000313" key="2">
    <source>
        <dbReference type="EMBL" id="CAD9721873.1"/>
    </source>
</evidence>
<dbReference type="InterPro" id="IPR029058">
    <property type="entry name" value="AB_hydrolase_fold"/>
</dbReference>
<evidence type="ECO:0000259" key="1">
    <source>
        <dbReference type="Pfam" id="PF03959"/>
    </source>
</evidence>
<accession>A0A7S2X438</accession>
<protein>
    <recommendedName>
        <fullName evidence="1">Serine hydrolase domain-containing protein</fullName>
    </recommendedName>
</protein>
<name>A0A7S2X438_9CHLO</name>
<feature type="domain" description="Serine hydrolase" evidence="1">
    <location>
        <begin position="10"/>
        <end position="202"/>
    </location>
</feature>
<dbReference type="Gene3D" id="3.40.50.1820">
    <property type="entry name" value="alpha/beta hydrolase"/>
    <property type="match status" value="1"/>
</dbReference>
<dbReference type="AlphaFoldDB" id="A0A7S2X438"/>